<evidence type="ECO:0000313" key="2">
    <source>
        <dbReference type="EMBL" id="TGE14175.1"/>
    </source>
</evidence>
<protein>
    <recommendedName>
        <fullName evidence="4">DUF4164 family protein</fullName>
    </recommendedName>
</protein>
<dbReference type="EMBL" id="SRLD01000040">
    <property type="protein sequence ID" value="TGE14175.1"/>
    <property type="molecule type" value="Genomic_DNA"/>
</dbReference>
<evidence type="ECO:0000256" key="1">
    <source>
        <dbReference type="SAM" id="Coils"/>
    </source>
</evidence>
<keyword evidence="3" id="KW-1185">Reference proteome</keyword>
<dbReference type="RefSeq" id="WP_135499062.1">
    <property type="nucleotide sequence ID" value="NZ_SRLD01000040.1"/>
</dbReference>
<accession>A0A4Z0PGF3</accession>
<sequence length="104" mass="11707">MSYHSSPENVRVPQHLSEADLRQSLDELDAKIKTLRNRVHATAANSQNTYHEHIAALEMKRTKLADLIGPAAAPGTQPTERPSSAWDEIRRGIDTLREDLRNII</sequence>
<proteinExistence type="predicted"/>
<organism evidence="2 3">
    <name type="scientific">Hymenobacter elongatus</name>
    <dbReference type="NCBI Taxonomy" id="877208"/>
    <lineage>
        <taxon>Bacteria</taxon>
        <taxon>Pseudomonadati</taxon>
        <taxon>Bacteroidota</taxon>
        <taxon>Cytophagia</taxon>
        <taxon>Cytophagales</taxon>
        <taxon>Hymenobacteraceae</taxon>
        <taxon>Hymenobacter</taxon>
    </lineage>
</organism>
<dbReference type="OrthoDB" id="893781at2"/>
<dbReference type="AlphaFoldDB" id="A0A4Z0PGF3"/>
<evidence type="ECO:0008006" key="4">
    <source>
        <dbReference type="Google" id="ProtNLM"/>
    </source>
</evidence>
<comment type="caution">
    <text evidence="2">The sequence shown here is derived from an EMBL/GenBank/DDBJ whole genome shotgun (WGS) entry which is preliminary data.</text>
</comment>
<keyword evidence="1" id="KW-0175">Coiled coil</keyword>
<feature type="coiled-coil region" evidence="1">
    <location>
        <begin position="18"/>
        <end position="45"/>
    </location>
</feature>
<name>A0A4Z0PGF3_9BACT</name>
<evidence type="ECO:0000313" key="3">
    <source>
        <dbReference type="Proteomes" id="UP000297739"/>
    </source>
</evidence>
<gene>
    <name evidence="2" type="ORF">E5J99_17230</name>
</gene>
<reference evidence="2 3" key="1">
    <citation type="submission" date="2019-04" db="EMBL/GenBank/DDBJ databases">
        <authorList>
            <person name="Feng G."/>
            <person name="Zhang J."/>
            <person name="Zhu H."/>
        </authorList>
    </citation>
    <scope>NUCLEOTIDE SEQUENCE [LARGE SCALE GENOMIC DNA]</scope>
    <source>
        <strain evidence="2 3">JCM 17223</strain>
    </source>
</reference>
<dbReference type="Proteomes" id="UP000297739">
    <property type="component" value="Unassembled WGS sequence"/>
</dbReference>